<protein>
    <submittedName>
        <fullName evidence="1">Uncharacterized protein</fullName>
    </submittedName>
</protein>
<proteinExistence type="predicted"/>
<accession>A0A0F9C5R8</accession>
<name>A0A0F9C5R8_9ZZZZ</name>
<comment type="caution">
    <text evidence="1">The sequence shown here is derived from an EMBL/GenBank/DDBJ whole genome shotgun (WGS) entry which is preliminary data.</text>
</comment>
<dbReference type="EMBL" id="LAZR01045881">
    <property type="protein sequence ID" value="KKK97814.1"/>
    <property type="molecule type" value="Genomic_DNA"/>
</dbReference>
<dbReference type="AlphaFoldDB" id="A0A0F9C5R8"/>
<evidence type="ECO:0000313" key="1">
    <source>
        <dbReference type="EMBL" id="KKK97814.1"/>
    </source>
</evidence>
<gene>
    <name evidence="1" type="ORF">LCGC14_2649010</name>
</gene>
<sequence length="171" mass="19511">MPVFVFSFFRVKGIDVTFSLLRRLSGLTLHECFQTIKKISGTFPEYATRDRKQVILKKINEIKYFFHLNSLFFENASKILQKLWGILNNTTDRIVAGTVSALALISIHNNSLKLSFICQKIEIAHSSVIYQVKKLVKNLGFTGFTKLNESQELLCSEVLKKVIGIQVIVIK</sequence>
<reference evidence="1" key="1">
    <citation type="journal article" date="2015" name="Nature">
        <title>Complex archaea that bridge the gap between prokaryotes and eukaryotes.</title>
        <authorList>
            <person name="Spang A."/>
            <person name="Saw J.H."/>
            <person name="Jorgensen S.L."/>
            <person name="Zaremba-Niedzwiedzka K."/>
            <person name="Martijn J."/>
            <person name="Lind A.E."/>
            <person name="van Eijk R."/>
            <person name="Schleper C."/>
            <person name="Guy L."/>
            <person name="Ettema T.J."/>
        </authorList>
    </citation>
    <scope>NUCLEOTIDE SEQUENCE</scope>
</reference>
<organism evidence="1">
    <name type="scientific">marine sediment metagenome</name>
    <dbReference type="NCBI Taxonomy" id="412755"/>
    <lineage>
        <taxon>unclassified sequences</taxon>
        <taxon>metagenomes</taxon>
        <taxon>ecological metagenomes</taxon>
    </lineage>
</organism>